<protein>
    <submittedName>
        <fullName evidence="1">Uncharacterized protein</fullName>
    </submittedName>
</protein>
<dbReference type="EMBL" id="MU277256">
    <property type="protein sequence ID" value="KAI0056864.1"/>
    <property type="molecule type" value="Genomic_DNA"/>
</dbReference>
<accession>A0ACB8SKG2</accession>
<organism evidence="1 2">
    <name type="scientific">Artomyces pyxidatus</name>
    <dbReference type="NCBI Taxonomy" id="48021"/>
    <lineage>
        <taxon>Eukaryota</taxon>
        <taxon>Fungi</taxon>
        <taxon>Dikarya</taxon>
        <taxon>Basidiomycota</taxon>
        <taxon>Agaricomycotina</taxon>
        <taxon>Agaricomycetes</taxon>
        <taxon>Russulales</taxon>
        <taxon>Auriscalpiaceae</taxon>
        <taxon>Artomyces</taxon>
    </lineage>
</organism>
<proteinExistence type="predicted"/>
<keyword evidence="2" id="KW-1185">Reference proteome</keyword>
<dbReference type="Proteomes" id="UP000814140">
    <property type="component" value="Unassembled WGS sequence"/>
</dbReference>
<evidence type="ECO:0000313" key="2">
    <source>
        <dbReference type="Proteomes" id="UP000814140"/>
    </source>
</evidence>
<comment type="caution">
    <text evidence="1">The sequence shown here is derived from an EMBL/GenBank/DDBJ whole genome shotgun (WGS) entry which is preliminary data.</text>
</comment>
<reference evidence="1" key="1">
    <citation type="submission" date="2021-03" db="EMBL/GenBank/DDBJ databases">
        <authorList>
            <consortium name="DOE Joint Genome Institute"/>
            <person name="Ahrendt S."/>
            <person name="Looney B.P."/>
            <person name="Miyauchi S."/>
            <person name="Morin E."/>
            <person name="Drula E."/>
            <person name="Courty P.E."/>
            <person name="Chicoki N."/>
            <person name="Fauchery L."/>
            <person name="Kohler A."/>
            <person name="Kuo A."/>
            <person name="Labutti K."/>
            <person name="Pangilinan J."/>
            <person name="Lipzen A."/>
            <person name="Riley R."/>
            <person name="Andreopoulos W."/>
            <person name="He G."/>
            <person name="Johnson J."/>
            <person name="Barry K.W."/>
            <person name="Grigoriev I.V."/>
            <person name="Nagy L."/>
            <person name="Hibbett D."/>
            <person name="Henrissat B."/>
            <person name="Matheny P.B."/>
            <person name="Labbe J."/>
            <person name="Martin F."/>
        </authorList>
    </citation>
    <scope>NUCLEOTIDE SEQUENCE</scope>
    <source>
        <strain evidence="1">HHB10654</strain>
    </source>
</reference>
<reference evidence="1" key="2">
    <citation type="journal article" date="2022" name="New Phytol.">
        <title>Evolutionary transition to the ectomycorrhizal habit in the genomes of a hyperdiverse lineage of mushroom-forming fungi.</title>
        <authorList>
            <person name="Looney B."/>
            <person name="Miyauchi S."/>
            <person name="Morin E."/>
            <person name="Drula E."/>
            <person name="Courty P.E."/>
            <person name="Kohler A."/>
            <person name="Kuo A."/>
            <person name="LaButti K."/>
            <person name="Pangilinan J."/>
            <person name="Lipzen A."/>
            <person name="Riley R."/>
            <person name="Andreopoulos W."/>
            <person name="He G."/>
            <person name="Johnson J."/>
            <person name="Nolan M."/>
            <person name="Tritt A."/>
            <person name="Barry K.W."/>
            <person name="Grigoriev I.V."/>
            <person name="Nagy L.G."/>
            <person name="Hibbett D."/>
            <person name="Henrissat B."/>
            <person name="Matheny P.B."/>
            <person name="Labbe J."/>
            <person name="Martin F.M."/>
        </authorList>
    </citation>
    <scope>NUCLEOTIDE SEQUENCE</scope>
    <source>
        <strain evidence="1">HHB10654</strain>
    </source>
</reference>
<evidence type="ECO:0000313" key="1">
    <source>
        <dbReference type="EMBL" id="KAI0056864.1"/>
    </source>
</evidence>
<name>A0ACB8SKG2_9AGAM</name>
<sequence>MAHADVFRTPLHSELSTNSIDHALPTISRLPPELLAHVFALYVEDATARDAQSALRWVGITHVSRRWRQVALQDHSLWRRIPFRSGQRWADEFVIRSGPMPLEVSLEYDQAWNPVWPAHLLVKHFPRVERLLLRDKDPSLARSDVGLLDQPAPSLVSLSIQTIATTRFNLPLRPFDDHAPCLRHISIRRCPRFPWTSPVLRNLVSLRVALVATVHPPSSTEVLDAVRQMASLEELALLGDLPRFSRRMELPPPPIPTIELPRLRSLELQGYLHDCAGIIQPLRVPATATLHLSARWEGPAAEMRVLFPLLAAGGWFAAPCPFVTFWSSADDNFAVSARRAAATGAQGADLDVVLQLFWEDARSEWSSFDCMKAVTEALFVPKDLLDLQLFVHPAWTPDAWAALFHGAERMRAVGVDRYSGPALFRALAEHGGEEAPFLPRLCSMRISMVVLEMGRDGVLERTDAGRNLFACLKVRAEHGAPIETLSMFKCRVEGCVEDLKKIVPFVECL</sequence>
<gene>
    <name evidence="1" type="ORF">BV25DRAFT_1995306</name>
</gene>